<dbReference type="SUPFAM" id="SSF51261">
    <property type="entry name" value="Duplicated hybrid motif"/>
    <property type="match status" value="1"/>
</dbReference>
<dbReference type="PROSITE" id="PS51109">
    <property type="entry name" value="G5"/>
    <property type="match status" value="1"/>
</dbReference>
<dbReference type="PANTHER" id="PTHR21666">
    <property type="entry name" value="PEPTIDASE-RELATED"/>
    <property type="match status" value="1"/>
</dbReference>
<dbReference type="Proteomes" id="UP001597561">
    <property type="component" value="Unassembled WGS sequence"/>
</dbReference>
<comment type="caution">
    <text evidence="3">The sequence shown here is derived from an EMBL/GenBank/DDBJ whole genome shotgun (WGS) entry which is preliminary data.</text>
</comment>
<dbReference type="PANTHER" id="PTHR21666:SF270">
    <property type="entry name" value="MUREIN HYDROLASE ACTIVATOR ENVC"/>
    <property type="match status" value="1"/>
</dbReference>
<dbReference type="SMART" id="SM01208">
    <property type="entry name" value="G5"/>
    <property type="match status" value="1"/>
</dbReference>
<dbReference type="InterPro" id="IPR016047">
    <property type="entry name" value="M23ase_b-sheet_dom"/>
</dbReference>
<dbReference type="InterPro" id="IPR011098">
    <property type="entry name" value="G5_dom"/>
</dbReference>
<dbReference type="Pfam" id="PF01551">
    <property type="entry name" value="Peptidase_M23"/>
    <property type="match status" value="1"/>
</dbReference>
<evidence type="ECO:0000256" key="1">
    <source>
        <dbReference type="ARBA" id="ARBA00022729"/>
    </source>
</evidence>
<evidence type="ECO:0000313" key="3">
    <source>
        <dbReference type="EMBL" id="MFD2911593.1"/>
    </source>
</evidence>
<evidence type="ECO:0000259" key="2">
    <source>
        <dbReference type="PROSITE" id="PS51109"/>
    </source>
</evidence>
<dbReference type="CDD" id="cd12797">
    <property type="entry name" value="M23_peptidase"/>
    <property type="match status" value="1"/>
</dbReference>
<organism evidence="3 4">
    <name type="scientific">Jeotgalibacillus terrae</name>
    <dbReference type="NCBI Taxonomy" id="587735"/>
    <lineage>
        <taxon>Bacteria</taxon>
        <taxon>Bacillati</taxon>
        <taxon>Bacillota</taxon>
        <taxon>Bacilli</taxon>
        <taxon>Bacillales</taxon>
        <taxon>Caryophanaceae</taxon>
        <taxon>Jeotgalibacillus</taxon>
    </lineage>
</organism>
<proteinExistence type="predicted"/>
<dbReference type="Pfam" id="PF07501">
    <property type="entry name" value="G5"/>
    <property type="match status" value="1"/>
</dbReference>
<protein>
    <submittedName>
        <fullName evidence="3">Peptidoglycan DD-metalloendopeptidase family protein</fullName>
    </submittedName>
</protein>
<reference evidence="4" key="1">
    <citation type="journal article" date="2019" name="Int. J. Syst. Evol. Microbiol.">
        <title>The Global Catalogue of Microorganisms (GCM) 10K type strain sequencing project: providing services to taxonomists for standard genome sequencing and annotation.</title>
        <authorList>
            <consortium name="The Broad Institute Genomics Platform"/>
            <consortium name="The Broad Institute Genome Sequencing Center for Infectious Disease"/>
            <person name="Wu L."/>
            <person name="Ma J."/>
        </authorList>
    </citation>
    <scope>NUCLEOTIDE SEQUENCE [LARGE SCALE GENOMIC DNA]</scope>
    <source>
        <strain evidence="4">KCTC 13528</strain>
    </source>
</reference>
<feature type="domain" description="G5" evidence="2">
    <location>
        <begin position="265"/>
        <end position="345"/>
    </location>
</feature>
<dbReference type="InterPro" id="IPR050570">
    <property type="entry name" value="Cell_wall_metabolism_enzyme"/>
</dbReference>
<sequence>MNNNEQKINHSYRQPGKSLKIFAAGIILSSALWGFDSEAAAESRGLTVVHHVYAGDTYIGVVTDPDDLTAWAEKKEEELEKEASGDVTHNLTLIPEQVFNPQPEDRNLMGEAKKAAEFVTDAYEVTLGDQVVAYVENEDAAKETIRQLKLTAVTEEELARFEKEDLSKALEAGDSRITAIDIKGIGDQAETEVEPAAISTPEEAAEKLSAGTVISSDHEIAEGETKEDIMKLYGMTEETFDELNPEAEVLSEGAFVKVEETVPGAEVQVTRESRIQEDIDFEKVVKEDNEILKGETRTEQEGAKGEKVYTQFTTEVNGKQTAKSNENEEITKEAKNHIVLEGTKEIPSKGTGSLIWPADGGYISSHQGPRWGDHHKGIDIASPDSLTISNVDNGVVVSAGFEGDYGNKVVVDHNNGMRTIYAHLSEIHVQPGQVVGQGETLGLMGTTGFSTGIHLHFEVYVNGDLKNPMDYVNY</sequence>
<accession>A0ABW5ZFE0</accession>
<gene>
    <name evidence="3" type="ORF">ACFS5P_06875</name>
</gene>
<name>A0ABW5ZFE0_9BACL</name>
<keyword evidence="4" id="KW-1185">Reference proteome</keyword>
<dbReference type="Gene3D" id="2.20.230.10">
    <property type="entry name" value="Resuscitation-promoting factor rpfb"/>
    <property type="match status" value="1"/>
</dbReference>
<dbReference type="RefSeq" id="WP_204730609.1">
    <property type="nucleotide sequence ID" value="NZ_JAFBDK010000020.1"/>
</dbReference>
<keyword evidence="1" id="KW-0732">Signal</keyword>
<dbReference type="InterPro" id="IPR011055">
    <property type="entry name" value="Dup_hybrid_motif"/>
</dbReference>
<evidence type="ECO:0000313" key="4">
    <source>
        <dbReference type="Proteomes" id="UP001597561"/>
    </source>
</evidence>
<dbReference type="EMBL" id="JBHUPG010000011">
    <property type="protein sequence ID" value="MFD2911593.1"/>
    <property type="molecule type" value="Genomic_DNA"/>
</dbReference>
<dbReference type="Gene3D" id="2.70.70.10">
    <property type="entry name" value="Glucose Permease (Domain IIA)"/>
    <property type="match status" value="1"/>
</dbReference>